<dbReference type="PANTHER" id="PTHR43085">
    <property type="entry name" value="HEXOKINASE FAMILY MEMBER"/>
    <property type="match status" value="1"/>
</dbReference>
<dbReference type="OrthoDB" id="9795789at2"/>
<keyword evidence="2 6" id="KW-0808">Transferase</keyword>
<feature type="domain" description="Carbohydrate kinase PfkB" evidence="7">
    <location>
        <begin position="2"/>
        <end position="301"/>
    </location>
</feature>
<dbReference type="GO" id="GO:0005524">
    <property type="term" value="F:ATP binding"/>
    <property type="evidence" value="ECO:0007669"/>
    <property type="project" value="UniProtKB-KW"/>
</dbReference>
<dbReference type="SUPFAM" id="SSF53613">
    <property type="entry name" value="Ribokinase-like"/>
    <property type="match status" value="1"/>
</dbReference>
<evidence type="ECO:0000256" key="2">
    <source>
        <dbReference type="ARBA" id="ARBA00022679"/>
    </source>
</evidence>
<dbReference type="AlphaFoldDB" id="A0A543IVJ8"/>
<dbReference type="GO" id="GO:0008865">
    <property type="term" value="F:fructokinase activity"/>
    <property type="evidence" value="ECO:0007669"/>
    <property type="project" value="UniProtKB-ARBA"/>
</dbReference>
<name>A0A543IVJ8_9ACTN</name>
<dbReference type="PROSITE" id="PS00584">
    <property type="entry name" value="PFKB_KINASES_2"/>
    <property type="match status" value="1"/>
</dbReference>
<proteinExistence type="inferred from homology"/>
<keyword evidence="4 6" id="KW-0418">Kinase</keyword>
<dbReference type="InterPro" id="IPR011611">
    <property type="entry name" value="PfkB_dom"/>
</dbReference>
<protein>
    <submittedName>
        <fullName evidence="8">Fructokinase</fullName>
    </submittedName>
</protein>
<comment type="similarity">
    <text evidence="1 6">Belongs to the carbohydrate kinase PfkB family.</text>
</comment>
<keyword evidence="9" id="KW-1185">Reference proteome</keyword>
<evidence type="ECO:0000256" key="6">
    <source>
        <dbReference type="RuleBase" id="RU003704"/>
    </source>
</evidence>
<dbReference type="InterPro" id="IPR002139">
    <property type="entry name" value="Ribo/fructo_kinase"/>
</dbReference>
<keyword evidence="3" id="KW-0547">Nucleotide-binding</keyword>
<dbReference type="InterPro" id="IPR050306">
    <property type="entry name" value="PfkB_Carbo_kinase"/>
</dbReference>
<evidence type="ECO:0000313" key="8">
    <source>
        <dbReference type="EMBL" id="TQM74605.1"/>
    </source>
</evidence>
<dbReference type="PRINTS" id="PR00990">
    <property type="entry name" value="RIBOKINASE"/>
</dbReference>
<evidence type="ECO:0000256" key="1">
    <source>
        <dbReference type="ARBA" id="ARBA00010688"/>
    </source>
</evidence>
<dbReference type="EMBL" id="VFPQ01000001">
    <property type="protein sequence ID" value="TQM74605.1"/>
    <property type="molecule type" value="Genomic_DNA"/>
</dbReference>
<dbReference type="Pfam" id="PF00294">
    <property type="entry name" value="PfkB"/>
    <property type="match status" value="1"/>
</dbReference>
<evidence type="ECO:0000313" key="9">
    <source>
        <dbReference type="Proteomes" id="UP000319213"/>
    </source>
</evidence>
<dbReference type="Proteomes" id="UP000319213">
    <property type="component" value="Unassembled WGS sequence"/>
</dbReference>
<accession>A0A543IVJ8</accession>
<dbReference type="PANTHER" id="PTHR43085:SF1">
    <property type="entry name" value="PSEUDOURIDINE KINASE-RELATED"/>
    <property type="match status" value="1"/>
</dbReference>
<dbReference type="CDD" id="cd01167">
    <property type="entry name" value="bac_FRK"/>
    <property type="match status" value="1"/>
</dbReference>
<evidence type="ECO:0000256" key="3">
    <source>
        <dbReference type="ARBA" id="ARBA00022741"/>
    </source>
</evidence>
<dbReference type="Gene3D" id="3.40.1190.20">
    <property type="match status" value="1"/>
</dbReference>
<reference evidence="8 9" key="1">
    <citation type="submission" date="2019-06" db="EMBL/GenBank/DDBJ databases">
        <title>Sequencing the genomes of 1000 actinobacteria strains.</title>
        <authorList>
            <person name="Klenk H.-P."/>
        </authorList>
    </citation>
    <scope>NUCLEOTIDE SEQUENCE [LARGE SCALE GENOMIC DNA]</scope>
    <source>
        <strain evidence="8 9">DSM 43186</strain>
    </source>
</reference>
<organism evidence="8 9">
    <name type="scientific">Thermopolyspora flexuosa</name>
    <dbReference type="NCBI Taxonomy" id="103836"/>
    <lineage>
        <taxon>Bacteria</taxon>
        <taxon>Bacillati</taxon>
        <taxon>Actinomycetota</taxon>
        <taxon>Actinomycetes</taxon>
        <taxon>Streptosporangiales</taxon>
        <taxon>Streptosporangiaceae</taxon>
        <taxon>Thermopolyspora</taxon>
    </lineage>
</organism>
<dbReference type="InterPro" id="IPR029056">
    <property type="entry name" value="Ribokinase-like"/>
</dbReference>
<evidence type="ECO:0000259" key="7">
    <source>
        <dbReference type="Pfam" id="PF00294"/>
    </source>
</evidence>
<evidence type="ECO:0000256" key="4">
    <source>
        <dbReference type="ARBA" id="ARBA00022777"/>
    </source>
</evidence>
<comment type="caution">
    <text evidence="8">The sequence shown here is derived from an EMBL/GenBank/DDBJ whole genome shotgun (WGS) entry which is preliminary data.</text>
</comment>
<keyword evidence="5" id="KW-0067">ATP-binding</keyword>
<dbReference type="GO" id="GO:0006000">
    <property type="term" value="P:fructose metabolic process"/>
    <property type="evidence" value="ECO:0007669"/>
    <property type="project" value="UniProtKB-ARBA"/>
</dbReference>
<dbReference type="InterPro" id="IPR002173">
    <property type="entry name" value="Carboh/pur_kinase_PfkB_CS"/>
</dbReference>
<gene>
    <name evidence="8" type="ORF">FHX40_1285</name>
</gene>
<evidence type="ECO:0000256" key="5">
    <source>
        <dbReference type="ARBA" id="ARBA00022840"/>
    </source>
</evidence>
<dbReference type="RefSeq" id="WP_142258755.1">
    <property type="nucleotide sequence ID" value="NZ_BMPV01000003.1"/>
</dbReference>
<sequence length="332" mass="34275">MIVVCGEALIDLVPTGPDTFRAVPGGGPANTAVALARLGTPAYLLCRLSGDGFGRRIREHLVAGGVDLSLAVAADEPTTAAVVGLDASGGPTYAFYVQGTADWQWRPAELPADAPPGTRVLHFGTLASILPPGAEVLREWAAARRERYTVVYDVNVRPALLPDRARYGAAVEPWLKTAHVVKASEEDVAWLHPDAEPLDVARAWLDGHGLALVLITCGERGAVAVTPDGPPRHVPGFPVRVADTVGAGDTFTGALLHALAARGALPERPGAAFPAADLDAALRFAVAAAALTCTREGAAPPTRAEVEAFLHERNAGGSVGESPDGLADGPAC</sequence>